<organism evidence="1 2">
    <name type="scientific">Sulfolobus acidocaldarius (strain ATCC 33909 / DSM 639 / JCM 8929 / NBRC 15157 / NCIMB 11770)</name>
    <dbReference type="NCBI Taxonomy" id="330779"/>
    <lineage>
        <taxon>Archaea</taxon>
        <taxon>Thermoproteota</taxon>
        <taxon>Thermoprotei</taxon>
        <taxon>Sulfolobales</taxon>
        <taxon>Sulfolobaceae</taxon>
        <taxon>Sulfolobus</taxon>
    </lineage>
</organism>
<dbReference type="AlphaFoldDB" id="Q4J7R3"/>
<reference evidence="1 2" key="1">
    <citation type="journal article" date="2005" name="J. Bacteriol.">
        <title>The genome of Sulfolobus acidocaldarius, a model organism of the Crenarchaeota.</title>
        <authorList>
            <person name="Chen L."/>
            <person name="Brugger K."/>
            <person name="Skovgaard M."/>
            <person name="Redder P."/>
            <person name="She Q."/>
            <person name="Torarinsson E."/>
            <person name="Greve B."/>
            <person name="Awayez M."/>
            <person name="Zibat A."/>
            <person name="Klenk H.-P."/>
            <person name="Garrett R.A."/>
        </authorList>
    </citation>
    <scope>NUCLEOTIDE SEQUENCE [LARGE SCALE GENOMIC DNA]</scope>
    <source>
        <strain evidence="2">ATCC 33909 / DSM 639 / JCM 8929 / NBRC 15157 / NCIMB 11770</strain>
    </source>
</reference>
<dbReference type="HOGENOM" id="CLU_121284_0_0_2"/>
<gene>
    <name evidence="1" type="ordered locus">Saci_1863</name>
</gene>
<sequence length="165" mass="19613">MHEFTFTKIERPISERRIMFLRSDIFQRLSDDKIMKIISSHERQGISKSYFYFLLDRLRYLKIMKDNSIAFKMIIPFRVNGNIKFSNGLAYISSNNTLYYINLEFNEYSCTSCPVKNQCVVGMKKVAKENDIKISKENPREAWYSVINQIHDQIKYKIINAVLEE</sequence>
<dbReference type="PATRIC" id="fig|330779.12.peg.1811"/>
<dbReference type="KEGG" id="sai:Saci_1863"/>
<keyword evidence="2" id="KW-1185">Reference proteome</keyword>
<evidence type="ECO:0000313" key="1">
    <source>
        <dbReference type="EMBL" id="AAY81169.1"/>
    </source>
</evidence>
<dbReference type="eggNOG" id="arCOG06017">
    <property type="taxonomic scope" value="Archaea"/>
</dbReference>
<evidence type="ECO:0000313" key="2">
    <source>
        <dbReference type="Proteomes" id="UP000001018"/>
    </source>
</evidence>
<name>Q4J7R3_SULAC</name>
<accession>Q4J7R3</accession>
<protein>
    <submittedName>
        <fullName evidence="1">Conserved protein</fullName>
    </submittedName>
</protein>
<proteinExistence type="predicted"/>
<dbReference type="Proteomes" id="UP000001018">
    <property type="component" value="Chromosome"/>
</dbReference>
<dbReference type="EMBL" id="CP000077">
    <property type="protein sequence ID" value="AAY81169.1"/>
    <property type="molecule type" value="Genomic_DNA"/>
</dbReference>